<protein>
    <submittedName>
        <fullName evidence="2">Uncharacterized protein</fullName>
    </submittedName>
</protein>
<evidence type="ECO:0000313" key="2">
    <source>
        <dbReference type="EMBL" id="KAJ8895161.1"/>
    </source>
</evidence>
<keyword evidence="3" id="KW-1185">Reference proteome</keyword>
<dbReference type="Proteomes" id="UP001159363">
    <property type="component" value="Chromosome 1"/>
</dbReference>
<feature type="compositionally biased region" description="Basic and acidic residues" evidence="1">
    <location>
        <begin position="8"/>
        <end position="35"/>
    </location>
</feature>
<proteinExistence type="predicted"/>
<dbReference type="EMBL" id="JARBHB010000001">
    <property type="protein sequence ID" value="KAJ8895161.1"/>
    <property type="molecule type" value="Genomic_DNA"/>
</dbReference>
<evidence type="ECO:0000256" key="1">
    <source>
        <dbReference type="SAM" id="MobiDB-lite"/>
    </source>
</evidence>
<sequence length="525" mass="58919">MRVIEVSMEQHRNERAGENRRSLRKPADQRHRPARDSLIATGTRDWRHCYKGVENWHLWNVYMQTICRQDEYSQRGTNDPENDAAYSSSIIILPLYLISRRSFFELETSMAKITLEDKDAVDSNPRLCSKFQCTSTSVCRVRRPRLISRTCATRAQYYPSTKHLVRCKSNCLFCNRIPWHCTYSSLRLVCQVNIRRRCQPAPISGAEIENRCKTELFSKAKGGHGGIVVGLLASHLDELGSIPGGVDPGFLHVGVIPDDAAGLRVFSGISHFPHPFIPAPFQTRFASLALTFKALICVGMKGRGKREIAEKTRQPKTSSGTIPTCENPVTRPGIKPGSPWWEASVLIGYVADTRRCCCSRVVPWKLPRTRAIRSFVAPARGKRPWRYSAAVFAPPRRQLSEEVSSARWHAEQQLVRAPMSPVSGACHCLHALKVAAWVGNTLKRLWRQTCSSLLTWKDSTFLDTFSPLLKYPGRIAPYARLYNVTAETLHALRVGAMDETLGVRVSVARIAPSLLDLGRAAPTNS</sequence>
<accession>A0ABQ9IFN3</accession>
<name>A0ABQ9IFN3_9NEOP</name>
<evidence type="ECO:0000313" key="3">
    <source>
        <dbReference type="Proteomes" id="UP001159363"/>
    </source>
</evidence>
<feature type="region of interest" description="Disordered" evidence="1">
    <location>
        <begin position="1"/>
        <end position="36"/>
    </location>
</feature>
<gene>
    <name evidence="2" type="ORF">PR048_000486</name>
</gene>
<feature type="region of interest" description="Disordered" evidence="1">
    <location>
        <begin position="307"/>
        <end position="329"/>
    </location>
</feature>
<organism evidence="2 3">
    <name type="scientific">Dryococelus australis</name>
    <dbReference type="NCBI Taxonomy" id="614101"/>
    <lineage>
        <taxon>Eukaryota</taxon>
        <taxon>Metazoa</taxon>
        <taxon>Ecdysozoa</taxon>
        <taxon>Arthropoda</taxon>
        <taxon>Hexapoda</taxon>
        <taxon>Insecta</taxon>
        <taxon>Pterygota</taxon>
        <taxon>Neoptera</taxon>
        <taxon>Polyneoptera</taxon>
        <taxon>Phasmatodea</taxon>
        <taxon>Verophasmatodea</taxon>
        <taxon>Anareolatae</taxon>
        <taxon>Phasmatidae</taxon>
        <taxon>Eurycanthinae</taxon>
        <taxon>Dryococelus</taxon>
    </lineage>
</organism>
<comment type="caution">
    <text evidence="2">The sequence shown here is derived from an EMBL/GenBank/DDBJ whole genome shotgun (WGS) entry which is preliminary data.</text>
</comment>
<feature type="compositionally biased region" description="Polar residues" evidence="1">
    <location>
        <begin position="315"/>
        <end position="324"/>
    </location>
</feature>
<reference evidence="2 3" key="1">
    <citation type="submission" date="2023-02" db="EMBL/GenBank/DDBJ databases">
        <title>LHISI_Scaffold_Assembly.</title>
        <authorList>
            <person name="Stuart O.P."/>
            <person name="Cleave R."/>
            <person name="Magrath M.J.L."/>
            <person name="Mikheyev A.S."/>
        </authorList>
    </citation>
    <scope>NUCLEOTIDE SEQUENCE [LARGE SCALE GENOMIC DNA]</scope>
    <source>
        <strain evidence="2">Daus_M_001</strain>
        <tissue evidence="2">Leg muscle</tissue>
    </source>
</reference>